<name>A0A7W7D8L3_9ACTN</name>
<dbReference type="Proteomes" id="UP000542210">
    <property type="component" value="Unassembled WGS sequence"/>
</dbReference>
<evidence type="ECO:0000313" key="4">
    <source>
        <dbReference type="Proteomes" id="UP000542210"/>
    </source>
</evidence>
<reference evidence="3 4" key="1">
    <citation type="submission" date="2020-08" db="EMBL/GenBank/DDBJ databases">
        <title>Sequencing the genomes of 1000 actinobacteria strains.</title>
        <authorList>
            <person name="Klenk H.-P."/>
        </authorList>
    </citation>
    <scope>NUCLEOTIDE SEQUENCE [LARGE SCALE GENOMIC DNA]</scope>
    <source>
        <strain evidence="3 4">DSM 45784</strain>
    </source>
</reference>
<comment type="caution">
    <text evidence="3">The sequence shown here is derived from an EMBL/GenBank/DDBJ whole genome shotgun (WGS) entry which is preliminary data.</text>
</comment>
<evidence type="ECO:0000259" key="2">
    <source>
        <dbReference type="Pfam" id="PF21068"/>
    </source>
</evidence>
<accession>A0A7W7D8L3</accession>
<sequence>MNAPVLAVTCLDDPTADLVPAELHDRDVPVVRFDPGAEFPSDSHMSAYFDTRGMSGSIHTATRSLDLADVRSVYWRKPTPYRRSPRLDEQTGRHGCQRVDTDGRTG</sequence>
<dbReference type="EMBL" id="JACHND010000001">
    <property type="protein sequence ID" value="MBB4701360.1"/>
    <property type="molecule type" value="Genomic_DNA"/>
</dbReference>
<evidence type="ECO:0000256" key="1">
    <source>
        <dbReference type="SAM" id="MobiDB-lite"/>
    </source>
</evidence>
<protein>
    <recommendedName>
        <fullName evidence="2">MvdD-like pre-ATP grasp domain-containing protein</fullName>
    </recommendedName>
</protein>
<evidence type="ECO:0000313" key="3">
    <source>
        <dbReference type="EMBL" id="MBB4701360.1"/>
    </source>
</evidence>
<dbReference type="InterPro" id="IPR048936">
    <property type="entry name" value="MvdD-like_ATPgrasp"/>
</dbReference>
<feature type="compositionally biased region" description="Basic and acidic residues" evidence="1">
    <location>
        <begin position="85"/>
        <end position="106"/>
    </location>
</feature>
<feature type="domain" description="MvdD-like pre-ATP grasp" evidence="2">
    <location>
        <begin position="5"/>
        <end position="79"/>
    </location>
</feature>
<feature type="region of interest" description="Disordered" evidence="1">
    <location>
        <begin position="80"/>
        <end position="106"/>
    </location>
</feature>
<keyword evidence="4" id="KW-1185">Reference proteome</keyword>
<dbReference type="Pfam" id="PF21068">
    <property type="entry name" value="ATPgraspMvdD"/>
    <property type="match status" value="1"/>
</dbReference>
<gene>
    <name evidence="3" type="ORF">BJ982_002904</name>
</gene>
<dbReference type="AlphaFoldDB" id="A0A7W7D8L3"/>
<organism evidence="3 4">
    <name type="scientific">Sphaerisporangium siamense</name>
    <dbReference type="NCBI Taxonomy" id="795645"/>
    <lineage>
        <taxon>Bacteria</taxon>
        <taxon>Bacillati</taxon>
        <taxon>Actinomycetota</taxon>
        <taxon>Actinomycetes</taxon>
        <taxon>Streptosporangiales</taxon>
        <taxon>Streptosporangiaceae</taxon>
        <taxon>Sphaerisporangium</taxon>
    </lineage>
</organism>
<dbReference type="RefSeq" id="WP_203959128.1">
    <property type="nucleotide sequence ID" value="NZ_BOOV01000015.1"/>
</dbReference>
<proteinExistence type="predicted"/>